<name>A0A5B7K0V5_PORTR</name>
<dbReference type="AlphaFoldDB" id="A0A5B7K0V5"/>
<protein>
    <submittedName>
        <fullName evidence="2">Uncharacterized protein</fullName>
    </submittedName>
</protein>
<comment type="caution">
    <text evidence="2">The sequence shown here is derived from an EMBL/GenBank/DDBJ whole genome shotgun (WGS) entry which is preliminary data.</text>
</comment>
<keyword evidence="3" id="KW-1185">Reference proteome</keyword>
<gene>
    <name evidence="2" type="ORF">E2C01_095714</name>
</gene>
<keyword evidence="1" id="KW-0175">Coiled coil</keyword>
<evidence type="ECO:0000313" key="3">
    <source>
        <dbReference type="Proteomes" id="UP000324222"/>
    </source>
</evidence>
<proteinExistence type="predicted"/>
<evidence type="ECO:0000313" key="2">
    <source>
        <dbReference type="EMBL" id="MPD00254.1"/>
    </source>
</evidence>
<reference evidence="2 3" key="1">
    <citation type="submission" date="2019-05" db="EMBL/GenBank/DDBJ databases">
        <title>Another draft genome of Portunus trituberculatus and its Hox gene families provides insights of decapod evolution.</title>
        <authorList>
            <person name="Jeong J.-H."/>
            <person name="Song I."/>
            <person name="Kim S."/>
            <person name="Choi T."/>
            <person name="Kim D."/>
            <person name="Ryu S."/>
            <person name="Kim W."/>
        </authorList>
    </citation>
    <scope>NUCLEOTIDE SEQUENCE [LARGE SCALE GENOMIC DNA]</scope>
    <source>
        <tissue evidence="2">Muscle</tissue>
    </source>
</reference>
<accession>A0A5B7K0V5</accession>
<dbReference type="Proteomes" id="UP000324222">
    <property type="component" value="Unassembled WGS sequence"/>
</dbReference>
<organism evidence="2 3">
    <name type="scientific">Portunus trituberculatus</name>
    <name type="common">Swimming crab</name>
    <name type="synonym">Neptunus trituberculatus</name>
    <dbReference type="NCBI Taxonomy" id="210409"/>
    <lineage>
        <taxon>Eukaryota</taxon>
        <taxon>Metazoa</taxon>
        <taxon>Ecdysozoa</taxon>
        <taxon>Arthropoda</taxon>
        <taxon>Crustacea</taxon>
        <taxon>Multicrustacea</taxon>
        <taxon>Malacostraca</taxon>
        <taxon>Eumalacostraca</taxon>
        <taxon>Eucarida</taxon>
        <taxon>Decapoda</taxon>
        <taxon>Pleocyemata</taxon>
        <taxon>Brachyura</taxon>
        <taxon>Eubrachyura</taxon>
        <taxon>Portunoidea</taxon>
        <taxon>Portunidae</taxon>
        <taxon>Portuninae</taxon>
        <taxon>Portunus</taxon>
    </lineage>
</organism>
<dbReference type="EMBL" id="VSRR010122103">
    <property type="protein sequence ID" value="MPD00254.1"/>
    <property type="molecule type" value="Genomic_DNA"/>
</dbReference>
<sequence length="171" mass="19249">MEVLQSSLGSLRVQAQDYTDHSCESVRSELEQNLQAVKGDLQTVKDELEKDLQALWDEVRDIRSETVWRQPDMATRGVSGALGVSLLPLLMPWAGTVALLEQRARGGLLVAHQRPRGLWETRVCWRQVSRHLSSLPCPAWRARCLCHLHPHHFARLSPTSSLTSPPSTTVR</sequence>
<feature type="coiled-coil region" evidence="1">
    <location>
        <begin position="27"/>
        <end position="65"/>
    </location>
</feature>
<dbReference type="OrthoDB" id="8300685at2759"/>
<evidence type="ECO:0000256" key="1">
    <source>
        <dbReference type="SAM" id="Coils"/>
    </source>
</evidence>